<comment type="caution">
    <text evidence="2">The sequence shown here is derived from an EMBL/GenBank/DDBJ whole genome shotgun (WGS) entry which is preliminary data.</text>
</comment>
<keyword evidence="1" id="KW-0732">Signal</keyword>
<proteinExistence type="predicted"/>
<feature type="signal peptide" evidence="1">
    <location>
        <begin position="1"/>
        <end position="23"/>
    </location>
</feature>
<dbReference type="EMBL" id="CAXHTB010000017">
    <property type="protein sequence ID" value="CAL0323455.1"/>
    <property type="molecule type" value="Genomic_DNA"/>
</dbReference>
<sequence length="77" mass="8543">MAPMKFITVIILGCLVFSNCTESVIVKTCNGQETREACIKGCGQFCVFFRQAVGSCEPNQQKSYSCCCTYEKKPPML</sequence>
<organism evidence="2 3">
    <name type="scientific">Lupinus luteus</name>
    <name type="common">European yellow lupine</name>
    <dbReference type="NCBI Taxonomy" id="3873"/>
    <lineage>
        <taxon>Eukaryota</taxon>
        <taxon>Viridiplantae</taxon>
        <taxon>Streptophyta</taxon>
        <taxon>Embryophyta</taxon>
        <taxon>Tracheophyta</taxon>
        <taxon>Spermatophyta</taxon>
        <taxon>Magnoliopsida</taxon>
        <taxon>eudicotyledons</taxon>
        <taxon>Gunneridae</taxon>
        <taxon>Pentapetalae</taxon>
        <taxon>rosids</taxon>
        <taxon>fabids</taxon>
        <taxon>Fabales</taxon>
        <taxon>Fabaceae</taxon>
        <taxon>Papilionoideae</taxon>
        <taxon>50 kb inversion clade</taxon>
        <taxon>genistoids sensu lato</taxon>
        <taxon>core genistoids</taxon>
        <taxon>Genisteae</taxon>
        <taxon>Lupinus</taxon>
    </lineage>
</organism>
<accession>A0AAV1XNT2</accession>
<evidence type="ECO:0000256" key="1">
    <source>
        <dbReference type="SAM" id="SignalP"/>
    </source>
</evidence>
<protein>
    <submittedName>
        <fullName evidence="2">Uncharacterized protein</fullName>
    </submittedName>
</protein>
<reference evidence="2 3" key="1">
    <citation type="submission" date="2024-03" db="EMBL/GenBank/DDBJ databases">
        <authorList>
            <person name="Martinez-Hernandez J."/>
        </authorList>
    </citation>
    <scope>NUCLEOTIDE SEQUENCE [LARGE SCALE GENOMIC DNA]</scope>
</reference>
<evidence type="ECO:0000313" key="2">
    <source>
        <dbReference type="EMBL" id="CAL0323455.1"/>
    </source>
</evidence>
<keyword evidence="3" id="KW-1185">Reference proteome</keyword>
<gene>
    <name evidence="2" type="ORF">LLUT_LOCUS24515</name>
</gene>
<name>A0AAV1XNT2_LUPLU</name>
<dbReference type="Proteomes" id="UP001497480">
    <property type="component" value="Unassembled WGS sequence"/>
</dbReference>
<feature type="chain" id="PRO_5043942889" evidence="1">
    <location>
        <begin position="24"/>
        <end position="77"/>
    </location>
</feature>
<evidence type="ECO:0000313" key="3">
    <source>
        <dbReference type="Proteomes" id="UP001497480"/>
    </source>
</evidence>
<dbReference type="AlphaFoldDB" id="A0AAV1XNT2"/>